<evidence type="ECO:0000313" key="1">
    <source>
        <dbReference type="EMBL" id="KAG4305063.1"/>
    </source>
</evidence>
<gene>
    <name evidence="1" type="ORF">PORY_001233</name>
</gene>
<proteinExistence type="predicted"/>
<dbReference type="Proteomes" id="UP000768646">
    <property type="component" value="Unassembled WGS sequence"/>
</dbReference>
<protein>
    <submittedName>
        <fullName evidence="1">Uncharacterized protein</fullName>
    </submittedName>
</protein>
<accession>A0ACB7CDP3</accession>
<dbReference type="EMBL" id="JABTEG010000004">
    <property type="protein sequence ID" value="KAG4305063.1"/>
    <property type="molecule type" value="Genomic_DNA"/>
</dbReference>
<name>A0ACB7CDP3_9ASCO</name>
<comment type="caution">
    <text evidence="1">The sequence shown here is derived from an EMBL/GenBank/DDBJ whole genome shotgun (WGS) entry which is preliminary data.</text>
</comment>
<keyword evidence="2" id="KW-1185">Reference proteome</keyword>
<reference evidence="1 2" key="1">
    <citation type="journal article" date="2021" name="Commun. Biol.">
        <title>Genomic insights into the host specific adaptation of the Pneumocystis genus.</title>
        <authorList>
            <person name="Cisse O.H."/>
            <person name="Ma L."/>
            <person name="Dekker J.P."/>
            <person name="Khil P.P."/>
            <person name="Youn J.-H."/>
            <person name="Brenchley J.M."/>
            <person name="Blair R."/>
            <person name="Pahar B."/>
            <person name="Chabe M."/>
            <person name="Van Rompay K.K.A."/>
            <person name="Keesler R."/>
            <person name="Sukura A."/>
            <person name="Hirsch V."/>
            <person name="Kutty G."/>
            <person name="Liu Y."/>
            <person name="Peng L."/>
            <person name="Chen J."/>
            <person name="Song J."/>
            <person name="Weissenbacher-Lang C."/>
            <person name="Xu J."/>
            <person name="Upham N.S."/>
            <person name="Stajich J.E."/>
            <person name="Cuomo C.A."/>
            <person name="Cushion M.T."/>
            <person name="Kovacs J.A."/>
        </authorList>
    </citation>
    <scope>NUCLEOTIDE SEQUENCE [LARGE SCALE GENOMIC DNA]</scope>
    <source>
        <strain evidence="1 2">RABM</strain>
    </source>
</reference>
<evidence type="ECO:0000313" key="2">
    <source>
        <dbReference type="Proteomes" id="UP000768646"/>
    </source>
</evidence>
<sequence length="509" mass="57541">MFFSESFMLYLDSLLLNVRKFPGYPIVSRYIKSSYQNDPVRSIIELLLIFFIIRYIFSAKYSPEKNNYVKLSEKEIDDLVDEWIPENLVSDLTEAEKLEIEKIPVIIGSADPKVRLASFPTRTVINLSSYNFLNFISSELLQKKAIEALRKYGVGACGPPGFYGTQVSNMLDVQMVLEQMLANFLGTESAILYSQTYSTISSVIPAFSKRGDILVVDRGANFAIQKGIQISRSTIRWFDHNDLSSLENVLENIRIDQMVSRKPLSRRFIIVEGLSETFGDICNLTKIIELKKKYKYRLILDESLSFGTLGKNGRGVIEHYGCDPQDVDILVGSLSTCLCSGGGFCAGTSEIVEHQRINGASYVFSAALPATLVVIALQAILMLQQPSFDYFASLRKNSNIFRSIIETNEFIDISSHKDSPIIIFRIKRELSDKYCWSFDEIMKVLQEIVDESLNNGVLITRVKKINSQETWKFDPSIRVCINIGLSKKEIEKSAIIVKSAVTKILKSKK</sequence>
<organism evidence="1 2">
    <name type="scientific">Pneumocystis oryctolagi</name>
    <dbReference type="NCBI Taxonomy" id="42067"/>
    <lineage>
        <taxon>Eukaryota</taxon>
        <taxon>Fungi</taxon>
        <taxon>Dikarya</taxon>
        <taxon>Ascomycota</taxon>
        <taxon>Taphrinomycotina</taxon>
        <taxon>Pneumocystomycetes</taxon>
        <taxon>Pneumocystaceae</taxon>
        <taxon>Pneumocystis</taxon>
    </lineage>
</organism>